<evidence type="ECO:0000256" key="1">
    <source>
        <dbReference type="ARBA" id="ARBA00004141"/>
    </source>
</evidence>
<keyword evidence="8" id="KW-1185">Reference proteome</keyword>
<name>A0A8J7MFT4_9BACT</name>
<evidence type="ECO:0000256" key="3">
    <source>
        <dbReference type="ARBA" id="ARBA00022989"/>
    </source>
</evidence>
<dbReference type="InterPro" id="IPR019109">
    <property type="entry name" value="MamF_MmsF"/>
</dbReference>
<keyword evidence="3 6" id="KW-1133">Transmembrane helix</keyword>
<evidence type="ECO:0000256" key="2">
    <source>
        <dbReference type="ARBA" id="ARBA00022692"/>
    </source>
</evidence>
<evidence type="ECO:0000313" key="7">
    <source>
        <dbReference type="EMBL" id="MBK1791992.1"/>
    </source>
</evidence>
<keyword evidence="2 6" id="KW-0812">Transmembrane</keyword>
<feature type="compositionally biased region" description="Polar residues" evidence="5">
    <location>
        <begin position="1"/>
        <end position="16"/>
    </location>
</feature>
<evidence type="ECO:0000313" key="8">
    <source>
        <dbReference type="Proteomes" id="UP000624703"/>
    </source>
</evidence>
<feature type="compositionally biased region" description="Pro residues" evidence="5">
    <location>
        <begin position="20"/>
        <end position="41"/>
    </location>
</feature>
<comment type="caution">
    <text evidence="7">The sequence shown here is derived from an EMBL/GenBank/DDBJ whole genome shotgun (WGS) entry which is preliminary data.</text>
</comment>
<sequence length="214" mass="23110">MNNDADPSISESSDSNIPEPQIPKPQIPTPQVPTPSVPKPEVPFSATSKPADSAEDSQLEADSSAPATEPADSINEPETAESKPPNIPEKPAAAAPPEMPQTPANTGEPSPQDRQLAMLAHLSGLVIMFLGPLLIPQLKPDIHPYTNEHCKEALNFQLTILIAFVVSYIGFFFCIGALLLPAVILIDIIFCIIAAMKANEGQMYRYPMTIRFIK</sequence>
<accession>A0A8J7MFT4</accession>
<feature type="compositionally biased region" description="Low complexity" evidence="5">
    <location>
        <begin position="89"/>
        <end position="104"/>
    </location>
</feature>
<keyword evidence="4 6" id="KW-0472">Membrane</keyword>
<dbReference type="Pfam" id="PF09685">
    <property type="entry name" value="MamF_MmsF"/>
    <property type="match status" value="1"/>
</dbReference>
<evidence type="ECO:0000256" key="6">
    <source>
        <dbReference type="SAM" id="Phobius"/>
    </source>
</evidence>
<dbReference type="Proteomes" id="UP000624703">
    <property type="component" value="Unassembled WGS sequence"/>
</dbReference>
<feature type="region of interest" description="Disordered" evidence="5">
    <location>
        <begin position="1"/>
        <end position="112"/>
    </location>
</feature>
<evidence type="ECO:0000256" key="4">
    <source>
        <dbReference type="ARBA" id="ARBA00023136"/>
    </source>
</evidence>
<feature type="transmembrane region" description="Helical" evidence="6">
    <location>
        <begin position="162"/>
        <end position="195"/>
    </location>
</feature>
<feature type="transmembrane region" description="Helical" evidence="6">
    <location>
        <begin position="116"/>
        <end position="135"/>
    </location>
</feature>
<protein>
    <submittedName>
        <fullName evidence="7">DUF4870 domain-containing protein</fullName>
    </submittedName>
</protein>
<gene>
    <name evidence="7" type="ORF">JIN82_12595</name>
</gene>
<reference evidence="7" key="1">
    <citation type="submission" date="2021-01" db="EMBL/GenBank/DDBJ databases">
        <title>Modified the classification status of verrucomicrobia.</title>
        <authorList>
            <person name="Feng X."/>
        </authorList>
    </citation>
    <scope>NUCLEOTIDE SEQUENCE</scope>
    <source>
        <strain evidence="7">_KCTC 22039</strain>
    </source>
</reference>
<comment type="subcellular location">
    <subcellularLocation>
        <location evidence="1">Membrane</location>
        <topology evidence="1">Multi-pass membrane protein</topology>
    </subcellularLocation>
</comment>
<dbReference type="AlphaFoldDB" id="A0A8J7MFT4"/>
<dbReference type="RefSeq" id="WP_200312005.1">
    <property type="nucleotide sequence ID" value="NZ_JAENIM010000042.1"/>
</dbReference>
<evidence type="ECO:0000256" key="5">
    <source>
        <dbReference type="SAM" id="MobiDB-lite"/>
    </source>
</evidence>
<dbReference type="EMBL" id="JAENIM010000042">
    <property type="protein sequence ID" value="MBK1791992.1"/>
    <property type="molecule type" value="Genomic_DNA"/>
</dbReference>
<organism evidence="7 8">
    <name type="scientific">Persicirhabdus sediminis</name>
    <dbReference type="NCBI Taxonomy" id="454144"/>
    <lineage>
        <taxon>Bacteria</taxon>
        <taxon>Pseudomonadati</taxon>
        <taxon>Verrucomicrobiota</taxon>
        <taxon>Verrucomicrobiia</taxon>
        <taxon>Verrucomicrobiales</taxon>
        <taxon>Verrucomicrobiaceae</taxon>
        <taxon>Persicirhabdus</taxon>
    </lineage>
</organism>
<proteinExistence type="predicted"/>